<sequence length="401" mass="45348">MLNTFGVLVIFIWIGQYSVLAVPCDQHFLCTSDVCKSTNLEGCGPKKCPELEDTECTHGRILSLYEVEDDYCDCCPPTCLKYLKEGEICSKIVPEKFPKEMCGPYVRMSPKISHCLEKLTNYEEKFVNEEVGIFESPPVCTEDGEYAPVQCYGTGLCHCVDKNKGVPIFGLAGSKIEAIDSKMECLCARYHQELIEMDCRLSTHYKGDSIKEYERSYDECVELGQSNFFKFGGFKCKSNGNFDVLHCIHSEDTKREDLCFCQESDTFKSEEEFLPRSKVDLLPCYQEDYLGPCGKIIQSLKDEENDTKKTWYGGEHRPSCSPDGFFDPIQVNASSINSKFCSDREGNKIQDFETTSSKAKDSMHCRCAMATKYLDSKLGIPNVVKTEIMNAINVRKDIAIV</sequence>
<dbReference type="Gene3D" id="4.10.800.10">
    <property type="entry name" value="Thyroglobulin type-1"/>
    <property type="match status" value="2"/>
</dbReference>
<dbReference type="PROSITE" id="PS51162">
    <property type="entry name" value="THYROGLOBULIN_1_2"/>
    <property type="match status" value="2"/>
</dbReference>
<accession>A0A7R8D1P7</accession>
<reference evidence="4" key="1">
    <citation type="submission" date="2021-02" db="EMBL/GenBank/DDBJ databases">
        <authorList>
            <person name="Bekaert M."/>
        </authorList>
    </citation>
    <scope>NUCLEOTIDE SEQUENCE</scope>
    <source>
        <strain evidence="4">IoA-00</strain>
    </source>
</reference>
<feature type="domain" description="Thyroglobulin type-1" evidence="3">
    <location>
        <begin position="290"/>
        <end position="365"/>
    </location>
</feature>
<dbReference type="EMBL" id="HG994586">
    <property type="protein sequence ID" value="CAF2997698.1"/>
    <property type="molecule type" value="Genomic_DNA"/>
</dbReference>
<comment type="caution">
    <text evidence="2">Lacks conserved residue(s) required for the propagation of feature annotation.</text>
</comment>
<name>A0A7R8D1P7_LEPSM</name>
<evidence type="ECO:0000259" key="3">
    <source>
        <dbReference type="PROSITE" id="PS51162"/>
    </source>
</evidence>
<gene>
    <name evidence="4" type="ORF">LSAA_12884</name>
</gene>
<dbReference type="SMART" id="SM00211">
    <property type="entry name" value="TY"/>
    <property type="match status" value="2"/>
</dbReference>
<keyword evidence="1" id="KW-1015">Disulfide bond</keyword>
<keyword evidence="5" id="KW-1185">Reference proteome</keyword>
<proteinExistence type="predicted"/>
<dbReference type="OrthoDB" id="6330377at2759"/>
<dbReference type="Proteomes" id="UP000675881">
    <property type="component" value="Chromosome 7"/>
</dbReference>
<dbReference type="InterPro" id="IPR000716">
    <property type="entry name" value="Thyroglobulin_1"/>
</dbReference>
<evidence type="ECO:0000313" key="5">
    <source>
        <dbReference type="Proteomes" id="UP000675881"/>
    </source>
</evidence>
<dbReference type="SUPFAM" id="SSF57610">
    <property type="entry name" value="Thyroglobulin type-1 domain"/>
    <property type="match status" value="2"/>
</dbReference>
<dbReference type="InterPro" id="IPR036857">
    <property type="entry name" value="Thyroglobulin_1_sf"/>
</dbReference>
<organism evidence="4 5">
    <name type="scientific">Lepeophtheirus salmonis</name>
    <name type="common">Salmon louse</name>
    <name type="synonym">Caligus salmonis</name>
    <dbReference type="NCBI Taxonomy" id="72036"/>
    <lineage>
        <taxon>Eukaryota</taxon>
        <taxon>Metazoa</taxon>
        <taxon>Ecdysozoa</taxon>
        <taxon>Arthropoda</taxon>
        <taxon>Crustacea</taxon>
        <taxon>Multicrustacea</taxon>
        <taxon>Hexanauplia</taxon>
        <taxon>Copepoda</taxon>
        <taxon>Siphonostomatoida</taxon>
        <taxon>Caligidae</taxon>
        <taxon>Lepeophtheirus</taxon>
    </lineage>
</organism>
<dbReference type="AlphaFoldDB" id="A0A7R8D1P7"/>
<protein>
    <submittedName>
        <fullName evidence="4">(salmon louse) hypothetical protein</fullName>
    </submittedName>
</protein>
<evidence type="ECO:0000256" key="1">
    <source>
        <dbReference type="ARBA" id="ARBA00023157"/>
    </source>
</evidence>
<evidence type="ECO:0000256" key="2">
    <source>
        <dbReference type="PROSITE-ProRule" id="PRU00500"/>
    </source>
</evidence>
<feature type="domain" description="Thyroglobulin type-1" evidence="3">
    <location>
        <begin position="112"/>
        <end position="185"/>
    </location>
</feature>
<evidence type="ECO:0000313" key="4">
    <source>
        <dbReference type="EMBL" id="CAF2997698.1"/>
    </source>
</evidence>
<dbReference type="Pfam" id="PF00086">
    <property type="entry name" value="Thyroglobulin_1"/>
    <property type="match status" value="2"/>
</dbReference>